<evidence type="ECO:0000256" key="3">
    <source>
        <dbReference type="ARBA" id="ARBA00007422"/>
    </source>
</evidence>
<organism evidence="10 11">
    <name type="scientific">Umboniibacter marinipuniceus</name>
    <dbReference type="NCBI Taxonomy" id="569599"/>
    <lineage>
        <taxon>Bacteria</taxon>
        <taxon>Pseudomonadati</taxon>
        <taxon>Pseudomonadota</taxon>
        <taxon>Gammaproteobacteria</taxon>
        <taxon>Cellvibrionales</taxon>
        <taxon>Cellvibrionaceae</taxon>
        <taxon>Umboniibacter</taxon>
    </lineage>
</organism>
<dbReference type="GO" id="GO:0046166">
    <property type="term" value="P:glyceraldehyde-3-phosphate biosynthetic process"/>
    <property type="evidence" value="ECO:0007669"/>
    <property type="project" value="TreeGrafter"/>
</dbReference>
<comment type="pathway">
    <text evidence="2">Carbohydrate metabolism; erythritol degradation.</text>
</comment>
<dbReference type="GO" id="GO:0006094">
    <property type="term" value="P:gluconeogenesis"/>
    <property type="evidence" value="ECO:0007669"/>
    <property type="project" value="UniProtKB-UniRule"/>
</dbReference>
<sequence>MRVNYVLGNWKLNNQRKDIDDWLEVFKHTAKAGVRVGVSPTLGYLDYMSGKCEGLMVGAQNVSEFDQGAFTGEVSAAMLSDLGVSFCLVGHSERRQFFQETNEKVADKVKGLLSHEIIPVICCGESQVEYETGQAKEVIGAQLSAVFSRLEVSQLSKVVVAYEPVWAIGTGLTATPEVAQEIHQFIRQFAGDFFGSVAAQSLSILYGGSVNEQSAAELFAQPDIDGGLVGGASLKPTSFMQIIEALS</sequence>
<dbReference type="Proteomes" id="UP000267187">
    <property type="component" value="Unassembled WGS sequence"/>
</dbReference>
<accession>A0A3M0ABE9</accession>
<evidence type="ECO:0000256" key="6">
    <source>
        <dbReference type="ARBA" id="ARBA00023152"/>
    </source>
</evidence>
<keyword evidence="5 8" id="KW-0963">Cytoplasm</keyword>
<dbReference type="PANTHER" id="PTHR21139:SF42">
    <property type="entry name" value="TRIOSEPHOSPHATE ISOMERASE"/>
    <property type="match status" value="1"/>
</dbReference>
<comment type="subunit">
    <text evidence="8 9">Homodimer.</text>
</comment>
<dbReference type="RefSeq" id="WP_170150811.1">
    <property type="nucleotide sequence ID" value="NZ_REFJ01000003.1"/>
</dbReference>
<feature type="binding site" evidence="8">
    <location>
        <begin position="230"/>
        <end position="231"/>
    </location>
    <ligand>
        <name>substrate</name>
    </ligand>
</feature>
<dbReference type="PROSITE" id="PS00171">
    <property type="entry name" value="TIM_1"/>
    <property type="match status" value="1"/>
</dbReference>
<dbReference type="AlphaFoldDB" id="A0A3M0ABE9"/>
<evidence type="ECO:0000256" key="8">
    <source>
        <dbReference type="HAMAP-Rule" id="MF_00147"/>
    </source>
</evidence>
<protein>
    <recommendedName>
        <fullName evidence="8 9">Triosephosphate isomerase</fullName>
        <shortName evidence="8">TIM</shortName>
        <shortName evidence="8">TPI</shortName>
        <ecNumber evidence="8 9">5.3.1.1</ecNumber>
    </recommendedName>
    <alternativeName>
        <fullName evidence="8">Triose-phosphate isomerase</fullName>
    </alternativeName>
</protein>
<reference evidence="10 11" key="1">
    <citation type="submission" date="2018-10" db="EMBL/GenBank/DDBJ databases">
        <title>Genomic Encyclopedia of Type Strains, Phase IV (KMG-IV): sequencing the most valuable type-strain genomes for metagenomic binning, comparative biology and taxonomic classification.</title>
        <authorList>
            <person name="Goeker M."/>
        </authorList>
    </citation>
    <scope>NUCLEOTIDE SEQUENCE [LARGE SCALE GENOMIC DNA]</scope>
    <source>
        <strain evidence="10 11">DSM 25080</strain>
    </source>
</reference>
<dbReference type="InterPro" id="IPR000652">
    <property type="entry name" value="Triosephosphate_isomerase"/>
</dbReference>
<dbReference type="InterPro" id="IPR020861">
    <property type="entry name" value="Triosephosphate_isomerase_AS"/>
</dbReference>
<dbReference type="GO" id="GO:0004807">
    <property type="term" value="F:triose-phosphate isomerase activity"/>
    <property type="evidence" value="ECO:0007669"/>
    <property type="project" value="UniProtKB-UniRule"/>
</dbReference>
<evidence type="ECO:0000256" key="4">
    <source>
        <dbReference type="ARBA" id="ARBA00022432"/>
    </source>
</evidence>
<feature type="binding site" evidence="8">
    <location>
        <position position="169"/>
    </location>
    <ligand>
        <name>substrate</name>
    </ligand>
</feature>
<comment type="catalytic activity">
    <reaction evidence="8 9">
        <text>D-glyceraldehyde 3-phosphate = dihydroxyacetone phosphate</text>
        <dbReference type="Rhea" id="RHEA:18585"/>
        <dbReference type="ChEBI" id="CHEBI:57642"/>
        <dbReference type="ChEBI" id="CHEBI:59776"/>
        <dbReference type="EC" id="5.3.1.1"/>
    </reaction>
</comment>
<keyword evidence="11" id="KW-1185">Reference proteome</keyword>
<keyword evidence="4 8" id="KW-0312">Gluconeogenesis</keyword>
<feature type="binding site" evidence="8">
    <location>
        <begin position="9"/>
        <end position="11"/>
    </location>
    <ligand>
        <name>substrate</name>
    </ligand>
</feature>
<dbReference type="EMBL" id="REFJ01000003">
    <property type="protein sequence ID" value="RMA80098.1"/>
    <property type="molecule type" value="Genomic_DNA"/>
</dbReference>
<comment type="function">
    <text evidence="8">Involved in the gluconeogenesis. Catalyzes stereospecifically the conversion of dihydroxyacetone phosphate (DHAP) to D-glyceraldehyde-3-phosphate (G3P).</text>
</comment>
<evidence type="ECO:0000313" key="11">
    <source>
        <dbReference type="Proteomes" id="UP000267187"/>
    </source>
</evidence>
<comment type="caution">
    <text evidence="10">The sequence shown here is derived from an EMBL/GenBank/DDBJ whole genome shotgun (WGS) entry which is preliminary data.</text>
</comment>
<dbReference type="HAMAP" id="MF_00147_B">
    <property type="entry name" value="TIM_B"/>
    <property type="match status" value="1"/>
</dbReference>
<dbReference type="GO" id="GO:0019563">
    <property type="term" value="P:glycerol catabolic process"/>
    <property type="evidence" value="ECO:0007669"/>
    <property type="project" value="TreeGrafter"/>
</dbReference>
<dbReference type="Gene3D" id="3.20.20.70">
    <property type="entry name" value="Aldolase class I"/>
    <property type="match status" value="1"/>
</dbReference>
<dbReference type="CDD" id="cd00311">
    <property type="entry name" value="TIM"/>
    <property type="match status" value="1"/>
</dbReference>
<keyword evidence="6 8" id="KW-0324">Glycolysis</keyword>
<feature type="active site" description="Electrophile" evidence="8">
    <location>
        <position position="91"/>
    </location>
</feature>
<comment type="similarity">
    <text evidence="3 8 9">Belongs to the triosephosphate isomerase family.</text>
</comment>
<dbReference type="InterPro" id="IPR035990">
    <property type="entry name" value="TIM_sf"/>
</dbReference>
<evidence type="ECO:0000256" key="5">
    <source>
        <dbReference type="ARBA" id="ARBA00022490"/>
    </source>
</evidence>
<comment type="subcellular location">
    <subcellularLocation>
        <location evidence="8 9">Cytoplasm</location>
    </subcellularLocation>
</comment>
<dbReference type="PANTHER" id="PTHR21139">
    <property type="entry name" value="TRIOSEPHOSPHATE ISOMERASE"/>
    <property type="match status" value="1"/>
</dbReference>
<dbReference type="UniPathway" id="UPA00138"/>
<dbReference type="GO" id="GO:0005829">
    <property type="term" value="C:cytosol"/>
    <property type="evidence" value="ECO:0007669"/>
    <property type="project" value="TreeGrafter"/>
</dbReference>
<feature type="active site" description="Proton acceptor" evidence="8">
    <location>
        <position position="163"/>
    </location>
</feature>
<dbReference type="NCBIfam" id="TIGR00419">
    <property type="entry name" value="tim"/>
    <property type="match status" value="1"/>
</dbReference>
<evidence type="ECO:0000256" key="1">
    <source>
        <dbReference type="ARBA" id="ARBA00004680"/>
    </source>
</evidence>
<dbReference type="InterPro" id="IPR022896">
    <property type="entry name" value="TrioseP_Isoase_bac/euk"/>
</dbReference>
<name>A0A3M0ABE9_9GAMM</name>
<evidence type="ECO:0000313" key="10">
    <source>
        <dbReference type="EMBL" id="RMA80098.1"/>
    </source>
</evidence>
<dbReference type="InterPro" id="IPR013785">
    <property type="entry name" value="Aldolase_TIM"/>
</dbReference>
<evidence type="ECO:0000256" key="2">
    <source>
        <dbReference type="ARBA" id="ARBA00004939"/>
    </source>
</evidence>
<keyword evidence="7 8" id="KW-0413">Isomerase</keyword>
<dbReference type="FunFam" id="3.20.20.70:FF:000016">
    <property type="entry name" value="Triosephosphate isomerase"/>
    <property type="match status" value="1"/>
</dbReference>
<dbReference type="Pfam" id="PF00121">
    <property type="entry name" value="TIM"/>
    <property type="match status" value="1"/>
</dbReference>
<comment type="pathway">
    <text evidence="1 8 9">Carbohydrate degradation; glycolysis; D-glyceraldehyde 3-phosphate from glycerone phosphate: step 1/1.</text>
</comment>
<feature type="binding site" evidence="8">
    <location>
        <position position="209"/>
    </location>
    <ligand>
        <name>substrate</name>
    </ligand>
</feature>
<gene>
    <name evidence="8" type="primary">tpiA</name>
    <name evidence="10" type="ORF">DFR27_1460</name>
</gene>
<evidence type="ECO:0000256" key="7">
    <source>
        <dbReference type="ARBA" id="ARBA00023235"/>
    </source>
</evidence>
<evidence type="ECO:0000256" key="9">
    <source>
        <dbReference type="RuleBase" id="RU363013"/>
    </source>
</evidence>
<dbReference type="UniPathway" id="UPA00109">
    <property type="reaction ID" value="UER00189"/>
</dbReference>
<dbReference type="EC" id="5.3.1.1" evidence="8 9"/>
<dbReference type="PROSITE" id="PS51440">
    <property type="entry name" value="TIM_2"/>
    <property type="match status" value="1"/>
</dbReference>
<dbReference type="GO" id="GO:0006096">
    <property type="term" value="P:glycolytic process"/>
    <property type="evidence" value="ECO:0007669"/>
    <property type="project" value="UniProtKB-UniRule"/>
</dbReference>
<dbReference type="SUPFAM" id="SSF51351">
    <property type="entry name" value="Triosephosphate isomerase (TIM)"/>
    <property type="match status" value="1"/>
</dbReference>
<proteinExistence type="inferred from homology"/>
<comment type="pathway">
    <text evidence="8 9">Carbohydrate biosynthesis; gluconeogenesis.</text>
</comment>